<dbReference type="SUPFAM" id="SSF55781">
    <property type="entry name" value="GAF domain-like"/>
    <property type="match status" value="1"/>
</dbReference>
<dbReference type="STRING" id="1219043.SCH01S_01_00310"/>
<comment type="caution">
    <text evidence="1">The sequence shown here is derived from an EMBL/GenBank/DDBJ whole genome shotgun (WGS) entry which is preliminary data.</text>
</comment>
<name>A0A0E9MK45_9SPHN</name>
<reference evidence="1 2" key="1">
    <citation type="submission" date="2015-04" db="EMBL/GenBank/DDBJ databases">
        <title>Whole genome shotgun sequence of Sphingomonas changbaiensis NBRC 104936.</title>
        <authorList>
            <person name="Katano-Makiyama Y."/>
            <person name="Hosoyama A."/>
            <person name="Hashimoto M."/>
            <person name="Noguchi M."/>
            <person name="Tsuchikane K."/>
            <person name="Ohji S."/>
            <person name="Yamazoe A."/>
            <person name="Ichikawa N."/>
            <person name="Kimura A."/>
            <person name="Fujita N."/>
        </authorList>
    </citation>
    <scope>NUCLEOTIDE SEQUENCE [LARGE SCALE GENOMIC DNA]</scope>
    <source>
        <strain evidence="1 2">NBRC 104936</strain>
    </source>
</reference>
<dbReference type="InterPro" id="IPR029016">
    <property type="entry name" value="GAF-like_dom_sf"/>
</dbReference>
<dbReference type="EMBL" id="BBWU01000001">
    <property type="protein sequence ID" value="GAO37868.1"/>
    <property type="molecule type" value="Genomic_DNA"/>
</dbReference>
<accession>A0A0E9MK45</accession>
<evidence type="ECO:0000313" key="1">
    <source>
        <dbReference type="EMBL" id="GAO37868.1"/>
    </source>
</evidence>
<dbReference type="Gene3D" id="3.30.450.40">
    <property type="match status" value="1"/>
</dbReference>
<keyword evidence="2" id="KW-1185">Reference proteome</keyword>
<evidence type="ECO:0000313" key="2">
    <source>
        <dbReference type="Proteomes" id="UP000033202"/>
    </source>
</evidence>
<evidence type="ECO:0008006" key="3">
    <source>
        <dbReference type="Google" id="ProtNLM"/>
    </source>
</evidence>
<organism evidence="1 2">
    <name type="scientific">Sphingomonas changbaiensis NBRC 104936</name>
    <dbReference type="NCBI Taxonomy" id="1219043"/>
    <lineage>
        <taxon>Bacteria</taxon>
        <taxon>Pseudomonadati</taxon>
        <taxon>Pseudomonadota</taxon>
        <taxon>Alphaproteobacteria</taxon>
        <taxon>Sphingomonadales</taxon>
        <taxon>Sphingomonadaceae</taxon>
        <taxon>Sphingomonas</taxon>
    </lineage>
</organism>
<dbReference type="AlphaFoldDB" id="A0A0E9MK45"/>
<dbReference type="Proteomes" id="UP000033202">
    <property type="component" value="Unassembled WGS sequence"/>
</dbReference>
<gene>
    <name evidence="1" type="ORF">SCH01S_01_00310</name>
</gene>
<proteinExistence type="predicted"/>
<sequence length="73" mass="8525">MVNMPINEQGGFVALLYLNHATAREWTQDELDFIRDVAERTRAVVERRRVEQELKESAERFRTVFENAAVGMI</sequence>
<protein>
    <recommendedName>
        <fullName evidence="3">GAF domain-containing protein</fullName>
    </recommendedName>
</protein>